<comment type="subcellular location">
    <subcellularLocation>
        <location evidence="1">Cell membrane</location>
        <topology evidence="1">Multi-pass membrane protein</topology>
    </subcellularLocation>
</comment>
<dbReference type="eggNOG" id="COG2244">
    <property type="taxonomic scope" value="Bacteria"/>
</dbReference>
<comment type="caution">
    <text evidence="9">The sequence shown here is derived from an EMBL/GenBank/DDBJ whole genome shotgun (WGS) entry which is preliminary data.</text>
</comment>
<accession>A0A099JTP5</accession>
<evidence type="ECO:0000313" key="9">
    <source>
        <dbReference type="EMBL" id="KGJ81769.1"/>
    </source>
</evidence>
<proteinExistence type="predicted"/>
<dbReference type="GO" id="GO:0005886">
    <property type="term" value="C:plasma membrane"/>
    <property type="evidence" value="ECO:0007669"/>
    <property type="project" value="UniProtKB-SubCell"/>
</dbReference>
<feature type="transmembrane region" description="Helical" evidence="8">
    <location>
        <begin position="406"/>
        <end position="425"/>
    </location>
</feature>
<keyword evidence="6 8" id="KW-1133">Transmembrane helix</keyword>
<dbReference type="InterPro" id="IPR050833">
    <property type="entry name" value="Poly_Biosynth_Transport"/>
</dbReference>
<protein>
    <recommendedName>
        <fullName evidence="11">Polysaccharide biosynthesis protein C-terminal domain-containing protein</fullName>
    </recommendedName>
</protein>
<feature type="transmembrane region" description="Helical" evidence="8">
    <location>
        <begin position="307"/>
        <end position="334"/>
    </location>
</feature>
<dbReference type="PANTHER" id="PTHR30250">
    <property type="entry name" value="PST FAMILY PREDICTED COLANIC ACID TRANSPORTER"/>
    <property type="match status" value="1"/>
</dbReference>
<keyword evidence="5" id="KW-0573">Peptidoglycan synthesis</keyword>
<evidence type="ECO:0000256" key="5">
    <source>
        <dbReference type="ARBA" id="ARBA00022984"/>
    </source>
</evidence>
<gene>
    <name evidence="9" type="ORF">GY21_01455</name>
</gene>
<keyword evidence="7 8" id="KW-0472">Membrane</keyword>
<evidence type="ECO:0000256" key="4">
    <source>
        <dbReference type="ARBA" id="ARBA00022960"/>
    </source>
</evidence>
<organism evidence="9 10">
    <name type="scientific">Cryobacterium roopkundense</name>
    <dbReference type="NCBI Taxonomy" id="1001240"/>
    <lineage>
        <taxon>Bacteria</taxon>
        <taxon>Bacillati</taxon>
        <taxon>Actinomycetota</taxon>
        <taxon>Actinomycetes</taxon>
        <taxon>Micrococcales</taxon>
        <taxon>Microbacteriaceae</taxon>
        <taxon>Cryobacterium</taxon>
    </lineage>
</organism>
<feature type="transmembrane region" description="Helical" evidence="8">
    <location>
        <begin position="458"/>
        <end position="477"/>
    </location>
</feature>
<feature type="transmembrane region" description="Helical" evidence="8">
    <location>
        <begin position="432"/>
        <end position="452"/>
    </location>
</feature>
<keyword evidence="4" id="KW-0133">Cell shape</keyword>
<dbReference type="Pfam" id="PF03023">
    <property type="entry name" value="MurJ"/>
    <property type="match status" value="1"/>
</dbReference>
<feature type="transmembrane region" description="Helical" evidence="8">
    <location>
        <begin position="193"/>
        <end position="211"/>
    </location>
</feature>
<keyword evidence="2" id="KW-1003">Cell membrane</keyword>
<dbReference type="GO" id="GO:0008360">
    <property type="term" value="P:regulation of cell shape"/>
    <property type="evidence" value="ECO:0007669"/>
    <property type="project" value="UniProtKB-KW"/>
</dbReference>
<dbReference type="EMBL" id="JPXF01000003">
    <property type="protein sequence ID" value="KGJ81769.1"/>
    <property type="molecule type" value="Genomic_DNA"/>
</dbReference>
<feature type="transmembrane region" description="Helical" evidence="8">
    <location>
        <begin position="346"/>
        <end position="367"/>
    </location>
</feature>
<name>A0A099JTP5_9MICO</name>
<keyword evidence="3 8" id="KW-0812">Transmembrane</keyword>
<dbReference type="GO" id="GO:0009252">
    <property type="term" value="P:peptidoglycan biosynthetic process"/>
    <property type="evidence" value="ECO:0007669"/>
    <property type="project" value="UniProtKB-KW"/>
</dbReference>
<dbReference type="Proteomes" id="UP000029864">
    <property type="component" value="Unassembled WGS sequence"/>
</dbReference>
<dbReference type="AlphaFoldDB" id="A0A099JTP5"/>
<feature type="transmembrane region" description="Helical" evidence="8">
    <location>
        <begin position="379"/>
        <end position="400"/>
    </location>
</feature>
<dbReference type="STRING" id="1001240.GY21_01455"/>
<evidence type="ECO:0000256" key="8">
    <source>
        <dbReference type="SAM" id="Phobius"/>
    </source>
</evidence>
<reference evidence="9 10" key="1">
    <citation type="submission" date="2014-08" db="EMBL/GenBank/DDBJ databases">
        <authorList>
            <person name="Sisinthy S."/>
        </authorList>
    </citation>
    <scope>NUCLEOTIDE SEQUENCE [LARGE SCALE GENOMIC DNA]</scope>
    <source>
        <strain evidence="9 10">RuG17</strain>
    </source>
</reference>
<evidence type="ECO:0000313" key="10">
    <source>
        <dbReference type="Proteomes" id="UP000029864"/>
    </source>
</evidence>
<evidence type="ECO:0000256" key="3">
    <source>
        <dbReference type="ARBA" id="ARBA00022692"/>
    </source>
</evidence>
<feature type="transmembrane region" description="Helical" evidence="8">
    <location>
        <begin position="118"/>
        <end position="146"/>
    </location>
</feature>
<feature type="transmembrane region" description="Helical" evidence="8">
    <location>
        <begin position="264"/>
        <end position="286"/>
    </location>
</feature>
<keyword evidence="10" id="KW-1185">Reference proteome</keyword>
<feature type="transmembrane region" description="Helical" evidence="8">
    <location>
        <begin position="232"/>
        <end position="252"/>
    </location>
</feature>
<evidence type="ECO:0000256" key="7">
    <source>
        <dbReference type="ARBA" id="ARBA00023136"/>
    </source>
</evidence>
<dbReference type="InterPro" id="IPR004268">
    <property type="entry name" value="MurJ"/>
</dbReference>
<evidence type="ECO:0000256" key="1">
    <source>
        <dbReference type="ARBA" id="ARBA00004651"/>
    </source>
</evidence>
<evidence type="ECO:0000256" key="6">
    <source>
        <dbReference type="ARBA" id="ARBA00022989"/>
    </source>
</evidence>
<evidence type="ECO:0008006" key="11">
    <source>
        <dbReference type="Google" id="ProtNLM"/>
    </source>
</evidence>
<sequence>MTRRKSVTNQTVAFERVRFDNFDASRTGRVGALGLASTVFQGGSRFATNVLLGRLGGTELLGVVQNVTSTASLGALFLPTSAGSAASRYIAYFRGKEDSESAQAVARFIGLRTFQSTFLVSLVILIICLFRASGTGIVLVTILLLLSMCAHAYIRGVHYGTGQVGRLVRWEITASVVSFLAALLLLFLGVRNAWVLAPLAVLTLLFAIFSWPYGSGRSVSRDTRRAIDRFMMLGVVGTVSSAGFLQTSILVATAVNGLSYAGEYAAALTLTTPISLIAGATSLALFPAMARDHGRDDLASLKKRTQLATQTLVTLMIAAFGVIGILAGPITLLVWGKGFQENTDEILMFLLLAVVVGTIAVPSVNLLTTQSNRGMATSAISSLIGFAIGIAVWIALVPTLPEHAVPIGYLVGASTIAGIPYVIIWRRYQLPWLGQTLVIVSVLTGIVSLIVLFDVVLAPFWVQASVALLFLVLWSALRVKNVKQILRLLRSSFGGHDRPRKALA</sequence>
<feature type="transmembrane region" description="Helical" evidence="8">
    <location>
        <begin position="167"/>
        <end position="187"/>
    </location>
</feature>
<evidence type="ECO:0000256" key="2">
    <source>
        <dbReference type="ARBA" id="ARBA00022475"/>
    </source>
</evidence>
<dbReference type="PANTHER" id="PTHR30250:SF11">
    <property type="entry name" value="O-ANTIGEN TRANSPORTER-RELATED"/>
    <property type="match status" value="1"/>
</dbReference>